<dbReference type="Proteomes" id="UP000294194">
    <property type="component" value="Unassembled WGS sequence"/>
</dbReference>
<feature type="domain" description="Fibronectin type-III" evidence="5">
    <location>
        <begin position="1569"/>
        <end position="1672"/>
    </location>
</feature>
<feature type="region of interest" description="Disordered" evidence="4">
    <location>
        <begin position="374"/>
        <end position="405"/>
    </location>
</feature>
<feature type="region of interest" description="Disordered" evidence="4">
    <location>
        <begin position="1718"/>
        <end position="1744"/>
    </location>
</feature>
<dbReference type="GO" id="GO:0016798">
    <property type="term" value="F:hydrolase activity, acting on glycosyl bonds"/>
    <property type="evidence" value="ECO:0007669"/>
    <property type="project" value="UniProtKB-KW"/>
</dbReference>
<evidence type="ECO:0000256" key="3">
    <source>
        <dbReference type="ARBA" id="ARBA00023326"/>
    </source>
</evidence>
<feature type="compositionally biased region" description="Acidic residues" evidence="4">
    <location>
        <begin position="374"/>
        <end position="385"/>
    </location>
</feature>
<dbReference type="PANTHER" id="PTHR13817">
    <property type="entry name" value="TITIN"/>
    <property type="match status" value="1"/>
</dbReference>
<comment type="caution">
    <text evidence="6">The sequence shown here is derived from an EMBL/GenBank/DDBJ whole genome shotgun (WGS) entry which is preliminary data.</text>
</comment>
<evidence type="ECO:0000313" key="7">
    <source>
        <dbReference type="Proteomes" id="UP000294194"/>
    </source>
</evidence>
<feature type="domain" description="Fibronectin type-III" evidence="5">
    <location>
        <begin position="1475"/>
        <end position="1565"/>
    </location>
</feature>
<dbReference type="EMBL" id="SISG01000001">
    <property type="protein sequence ID" value="TBN56337.1"/>
    <property type="molecule type" value="Genomic_DNA"/>
</dbReference>
<keyword evidence="3" id="KW-0119">Carbohydrate metabolism</keyword>
<keyword evidence="2" id="KW-0326">Glycosidase</keyword>
<dbReference type="GO" id="GO:0000272">
    <property type="term" value="P:polysaccharide catabolic process"/>
    <property type="evidence" value="ECO:0007669"/>
    <property type="project" value="UniProtKB-KW"/>
</dbReference>
<dbReference type="SUPFAM" id="SSF101898">
    <property type="entry name" value="NHL repeat"/>
    <property type="match status" value="1"/>
</dbReference>
<keyword evidence="2" id="KW-0378">Hydrolase</keyword>
<dbReference type="RefSeq" id="WP_130980447.1">
    <property type="nucleotide sequence ID" value="NZ_SISG01000001.1"/>
</dbReference>
<name>A0A4Q9GT96_9MICO</name>
<dbReference type="Gene3D" id="2.60.40.2810">
    <property type="match status" value="1"/>
</dbReference>
<dbReference type="InterPro" id="IPR050964">
    <property type="entry name" value="Striated_Muscle_Regulatory"/>
</dbReference>
<organism evidence="6 7">
    <name type="scientific">Glaciihabitans arcticus</name>
    <dbReference type="NCBI Taxonomy" id="2668039"/>
    <lineage>
        <taxon>Bacteria</taxon>
        <taxon>Bacillati</taxon>
        <taxon>Actinomycetota</taxon>
        <taxon>Actinomycetes</taxon>
        <taxon>Micrococcales</taxon>
        <taxon>Microbacteriaceae</taxon>
        <taxon>Glaciihabitans</taxon>
    </lineage>
</organism>
<evidence type="ECO:0000256" key="1">
    <source>
        <dbReference type="ARBA" id="ARBA00022737"/>
    </source>
</evidence>
<dbReference type="SMART" id="SM00060">
    <property type="entry name" value="FN3"/>
    <property type="match status" value="3"/>
</dbReference>
<keyword evidence="3" id="KW-0624">Polysaccharide degradation</keyword>
<evidence type="ECO:0000259" key="5">
    <source>
        <dbReference type="PROSITE" id="PS50853"/>
    </source>
</evidence>
<reference evidence="7" key="1">
    <citation type="submission" date="2019-02" db="EMBL/GenBank/DDBJ databases">
        <title>Glaciihabitans arcticus sp. nov., a psychrotolerant bacterium isolated from polar soil.</title>
        <authorList>
            <person name="Dahal R.H."/>
        </authorList>
    </citation>
    <scope>NUCLEOTIDE SEQUENCE [LARGE SCALE GENOMIC DNA]</scope>
    <source>
        <strain evidence="7">RP-3-7</strain>
    </source>
</reference>
<dbReference type="NCBIfam" id="NF012211">
    <property type="entry name" value="tand_rpt_95"/>
    <property type="match status" value="1"/>
</dbReference>
<evidence type="ECO:0000313" key="6">
    <source>
        <dbReference type="EMBL" id="TBN56337.1"/>
    </source>
</evidence>
<sequence length="1963" mass="204472">MGFRSWLSGHRSLAVTTTSATLVAALVATLAITSGGYTAQRTDLNDASVWVANGDQSFVGRANTAVLELDTVVASEGNDLDLVQEGSTILLVDRSDATLDIIDPATSEVVESVPLPPNQPDVFLAGGNVVIYSQGTGELWILPRADLASFDAEREPALNLGADTVVSVNSAGMLFGFSSTAGKVYRVDASQTQTLDETSETVLKTAAGQSSITSVGSTWAVLDATTRRLDLGGRLVSLDALVDGGSGLVLQEPAVTGDSVLVGFSGGVIRVALDSGEAQLAVDSGGGTAAAPVVVGGCAYAAWSGGSAWRDCSDAVPGGSLLSLESVAPGAALSFQVNQSRVVLNDRSSGESWAVSDDGQLIDNWDDLIAVEEDQEEVEENDENTPPETEKNQLPPVAVDDEFGARPGRTSLLPVLLNDYDPNGDVVVVSTVSSIDPAVGRIDVIDSNQQLQLTLAADARGTIAFTYSITDGRGGTATANVSVDVRSTGENAAPKQVRTTRTVVEAGGRVTTSVLGDWVDPDGDPFYLAAATGGGGDVVSHKPEGTVIFTESGAGGGTRSVALIVSDGVANGTGILAITVRDRGAVPIVADPFVVLAYAGQELTIAPLDHVRGGSGPVRLNAVQSQPGVTITPSYETGSFRFESDQVRTYYLEYVVTDDETTATGLVRVDVSAPPGTNTAPITIPKTVFVTSLSSRIVDVAATDIDPSGGVLLVTGVLDLPAGAGVRAEVLEQRSVRVSLTRPLAGSVVFGYRVSNGLADAEGTITVIEIARPDKLQPPIARDDTATVRVGDAITIDVMANDEHPDGESIRLDPVLVGELGDDSGLLFASGNSLRYLAPDHTGDFTAQYQILGPLGQTAQAQVRIEVREPNLETNHPPVPATVTARVLAGERVQIDVPLDGIDPDGDSVQLLGQETNPEKGGVIRVESGVIVYEAGNYSAGTDTFTYTVMDALGARATGTVRVGISPRLDGARNPVAIEDEVRVRPGSTVSVQVLLNDSDPDGSPLSVVSVEPNTDDTTATIIDGTIVDVVSPETEGEYGLQYTIQNSLGGTSSAFIRVIVDEDAPLSYPVARDAVLTLSDVLDRDTIDVDVLQNVFFADGDSRDLGLSVLSGYGQSAEVLGDKKIRVTIGDTRQIIPFAVAHPDDPSIRSYAFIWVPGFNDALPQLDRRAGSIVVNSEESVDIDLNDYVIAVGGRKVRLTDSSTVRATHADGSSLVVDADTLRFTSADLYFGQASISFEVTDGTSASDPEGRKANLVLPIRVEARDNQPPEFNGALIDFEPGQQKVLDLTELTNYAADDLDELVYTVLDPAPVGFTWDLEGQLLSIRANEEAVKGSSSAISLGVQDAVTAGKAGRIELRVVPSTRPLASLVPDNAITRRGQTTVIDVLANDEATNPFPGRPLRVVDVAGIEGSSLPPGISVSASADKRRVTITISDAAEPIDTSFQYQVADATRDPDRYVWGTVTISVQDVPDAPVRPTRQADVFVGGELKLRITPPQPNNAPVTSYRVVSTSQGSYSHDCGTTLICSLTGLTVGAEYRFSVIATNAIGDSAPSPLSDAYTVDYRPAAPATVTAQSSAASDAPNGGSITVDWSDVPDPALGTPVVGYTVEIKGPGVTYSSTATSPFVTTAGGQLSNNTSYTVSVYARNSAQVLSVSDWRRTTRTVTTIGPPIPGSPAPQAAINSANSNGEIRVTWSASDPNGAGTVSYTVGRATGTIATPSCTSGPDKPHESNGSGPGAVTSGWIDTNTEDGATYTYIVYADNGTYCTASTTGPTESKRPPGAASGSATVAWSGDGQYDIRAGNAFQASGIVAKYQFQLDGSGAWSDVSGGQWLTSLGDASHYAVSTTVAYRACRDQTENYCGPSEVAATLIPVNTRASVASCVVGIPPVAQEPINAGPASYGYRFSYRFDLIVQVWSPFTYQSSDNVPSGATAARAEAAVTVNGNTYVDQNPEAGEARQCG</sequence>
<keyword evidence="1" id="KW-0677">Repeat</keyword>
<dbReference type="SUPFAM" id="SSF49265">
    <property type="entry name" value="Fibronectin type III"/>
    <property type="match status" value="1"/>
</dbReference>
<keyword evidence="7" id="KW-1185">Reference proteome</keyword>
<protein>
    <submittedName>
        <fullName evidence="6">Tandem-95 repeat protein</fullName>
    </submittedName>
</protein>
<gene>
    <name evidence="6" type="ORF">EYE40_02400</name>
</gene>
<dbReference type="PROSITE" id="PS50853">
    <property type="entry name" value="FN3"/>
    <property type="match status" value="2"/>
</dbReference>
<dbReference type="Pfam" id="PF17963">
    <property type="entry name" value="Big_9"/>
    <property type="match status" value="5"/>
</dbReference>
<evidence type="ECO:0000256" key="2">
    <source>
        <dbReference type="ARBA" id="ARBA00023295"/>
    </source>
</evidence>
<dbReference type="PANTHER" id="PTHR13817:SF166">
    <property type="entry name" value="NEURONAL IGCAM-RELATED"/>
    <property type="match status" value="1"/>
</dbReference>
<proteinExistence type="predicted"/>
<dbReference type="InterPro" id="IPR003961">
    <property type="entry name" value="FN3_dom"/>
</dbReference>
<accession>A0A4Q9GT96</accession>
<dbReference type="InterPro" id="IPR013783">
    <property type="entry name" value="Ig-like_fold"/>
</dbReference>
<dbReference type="CDD" id="cd00063">
    <property type="entry name" value="FN3"/>
    <property type="match status" value="2"/>
</dbReference>
<dbReference type="Gene3D" id="2.60.40.3440">
    <property type="match status" value="1"/>
</dbReference>
<dbReference type="InterPro" id="IPR036116">
    <property type="entry name" value="FN3_sf"/>
</dbReference>
<dbReference type="Gene3D" id="2.60.40.10">
    <property type="entry name" value="Immunoglobulins"/>
    <property type="match status" value="2"/>
</dbReference>
<evidence type="ECO:0000256" key="4">
    <source>
        <dbReference type="SAM" id="MobiDB-lite"/>
    </source>
</evidence>